<reference evidence="2 3" key="1">
    <citation type="journal article" date="2011" name="PLoS Pathog.">
        <title>Dynamic evolution of pathogenicity revealed by sequencing and comparative genomics of 19 Pseudomonas syringae isolates.</title>
        <authorList>
            <person name="Baltrus D.A."/>
            <person name="Nishimura M.T."/>
            <person name="Romanchuk A."/>
            <person name="Chang J.H."/>
            <person name="Mukhtar M.S."/>
            <person name="Cherkis K."/>
            <person name="Roach J."/>
            <person name="Grant S.R."/>
            <person name="Jones C.D."/>
            <person name="Dangl J.L."/>
        </authorList>
    </citation>
    <scope>NUCLEOTIDE SEQUENCE [LARGE SCALE GENOMIC DNA]</scope>
    <source>
        <strain evidence="2 3">1704B</strain>
    </source>
</reference>
<dbReference type="Proteomes" id="UP000004986">
    <property type="component" value="Unassembled WGS sequence"/>
</dbReference>
<evidence type="ECO:0000313" key="2">
    <source>
        <dbReference type="EMBL" id="EGH49390.1"/>
    </source>
</evidence>
<name>F3GQN7_PSESJ</name>
<protein>
    <submittedName>
        <fullName evidence="2">Uncharacterized protein</fullName>
    </submittedName>
</protein>
<proteinExistence type="predicted"/>
<keyword evidence="3" id="KW-1185">Reference proteome</keyword>
<feature type="region of interest" description="Disordered" evidence="1">
    <location>
        <begin position="1"/>
        <end position="48"/>
    </location>
</feature>
<feature type="compositionally biased region" description="Basic and acidic residues" evidence="1">
    <location>
        <begin position="30"/>
        <end position="48"/>
    </location>
</feature>
<dbReference type="EMBL" id="AEAI01004213">
    <property type="protein sequence ID" value="EGH49390.1"/>
    <property type="molecule type" value="Genomic_DNA"/>
</dbReference>
<evidence type="ECO:0000313" key="3">
    <source>
        <dbReference type="Proteomes" id="UP000004986"/>
    </source>
</evidence>
<accession>F3GQN7</accession>
<gene>
    <name evidence="2" type="ORF">PSYPI_46284</name>
</gene>
<comment type="caution">
    <text evidence="2">The sequence shown here is derived from an EMBL/GenBank/DDBJ whole genome shotgun (WGS) entry which is preliminary data.</text>
</comment>
<evidence type="ECO:0000256" key="1">
    <source>
        <dbReference type="SAM" id="MobiDB-lite"/>
    </source>
</evidence>
<organism evidence="2 3">
    <name type="scientific">Pseudomonas syringae pv. pisi str. 1704B</name>
    <dbReference type="NCBI Taxonomy" id="629263"/>
    <lineage>
        <taxon>Bacteria</taxon>
        <taxon>Pseudomonadati</taxon>
        <taxon>Pseudomonadota</taxon>
        <taxon>Gammaproteobacteria</taxon>
        <taxon>Pseudomonadales</taxon>
        <taxon>Pseudomonadaceae</taxon>
        <taxon>Pseudomonas</taxon>
        <taxon>Pseudomonas syringae</taxon>
    </lineage>
</organism>
<dbReference type="AlphaFoldDB" id="F3GQN7"/>
<feature type="non-terminal residue" evidence="2">
    <location>
        <position position="48"/>
    </location>
</feature>
<sequence length="48" mass="5384">WPVEAAESLPIRTDWNGLTHESLSAIHQPPRRDRSAEPGDHAARRGEL</sequence>
<feature type="non-terminal residue" evidence="2">
    <location>
        <position position="1"/>
    </location>
</feature>